<dbReference type="OrthoDB" id="4231525at2"/>
<dbReference type="EMBL" id="NHZO01000012">
    <property type="protein sequence ID" value="PHQ53443.1"/>
    <property type="molecule type" value="Genomic_DNA"/>
</dbReference>
<dbReference type="InterPro" id="IPR037883">
    <property type="entry name" value="Knr4/Smi1-like_sf"/>
</dbReference>
<accession>A0A2G1XQE8</accession>
<keyword evidence="2" id="KW-1185">Reference proteome</keyword>
<protein>
    <recommendedName>
        <fullName evidence="3">SMI1/KNR4 family protein</fullName>
    </recommendedName>
</protein>
<dbReference type="RefSeq" id="WP_099197350.1">
    <property type="nucleotide sequence ID" value="NZ_NHZO01000012.1"/>
</dbReference>
<organism evidence="1 2">
    <name type="scientific">Streptomyces cinnamoneus</name>
    <name type="common">Streptoverticillium cinnamoneum</name>
    <dbReference type="NCBI Taxonomy" id="53446"/>
    <lineage>
        <taxon>Bacteria</taxon>
        <taxon>Bacillati</taxon>
        <taxon>Actinomycetota</taxon>
        <taxon>Actinomycetes</taxon>
        <taxon>Kitasatosporales</taxon>
        <taxon>Streptomycetaceae</taxon>
        <taxon>Streptomyces</taxon>
        <taxon>Streptomyces cinnamoneus group</taxon>
    </lineage>
</organism>
<dbReference type="SUPFAM" id="SSF160631">
    <property type="entry name" value="SMI1/KNR4-like"/>
    <property type="match status" value="1"/>
</dbReference>
<dbReference type="Gene3D" id="3.40.1580.10">
    <property type="entry name" value="SMI1/KNR4-like"/>
    <property type="match status" value="1"/>
</dbReference>
<sequence length="175" mass="19517">MSDLMEVDGLQEMIAQLVEKRAREVAEEPGAYSLIQLRPSATEEQLAELQSVVGQALEPRYREFLSVSDGLDNFYFEMPILGCQDWPESAALIRAQSFLELILDMGTLEDEGLPSTSRLVPVSVDEDETNGIFMIDTLGATQDRFWWVGEGSSLLFPDFAAVMAYVIDPAGYLLR</sequence>
<comment type="caution">
    <text evidence="1">The sequence shown here is derived from an EMBL/GenBank/DDBJ whole genome shotgun (WGS) entry which is preliminary data.</text>
</comment>
<evidence type="ECO:0000313" key="2">
    <source>
        <dbReference type="Proteomes" id="UP000222531"/>
    </source>
</evidence>
<dbReference type="Proteomes" id="UP000222531">
    <property type="component" value="Unassembled WGS sequence"/>
</dbReference>
<gene>
    <name evidence="1" type="ORF">BLA24_00470</name>
</gene>
<evidence type="ECO:0000313" key="1">
    <source>
        <dbReference type="EMBL" id="PHQ53443.1"/>
    </source>
</evidence>
<reference evidence="1 2" key="1">
    <citation type="journal article" date="2017" name="Biochemistry">
        <title>Identification of the Biosynthetic Pathway for the Antibiotic Bicyclomycin.</title>
        <authorList>
            <person name="Patteson J."/>
            <person name="Cai W."/>
            <person name="Johnson R.A."/>
            <person name="Santa Maria K."/>
            <person name="Li B."/>
        </authorList>
    </citation>
    <scope>NUCLEOTIDE SEQUENCE [LARGE SCALE GENOMIC DNA]</scope>
    <source>
        <strain evidence="1 2">ATCC 21532</strain>
    </source>
</reference>
<dbReference type="AlphaFoldDB" id="A0A2G1XQE8"/>
<proteinExistence type="predicted"/>
<evidence type="ECO:0008006" key="3">
    <source>
        <dbReference type="Google" id="ProtNLM"/>
    </source>
</evidence>
<name>A0A2G1XQE8_STRCJ</name>